<evidence type="ECO:0000313" key="3">
    <source>
        <dbReference type="Proteomes" id="UP001223634"/>
    </source>
</evidence>
<keyword evidence="1" id="KW-1133">Transmembrane helix</keyword>
<keyword evidence="1" id="KW-0812">Transmembrane</keyword>
<accession>A0A6B7KI78</accession>
<keyword evidence="3" id="KW-1185">Reference proteome</keyword>
<reference evidence="2 3" key="1">
    <citation type="submission" date="2019-01" db="EMBL/GenBank/DDBJ databases">
        <title>The Spodoptera cosmioides nucleopolyhedrovirus (SpcoNPV) is a novel virus isolated from the polyphagous black armyworm, Spodoptera cosmioides (Walker) (Lepidoptera: Noctuidae).</title>
        <authorList>
            <person name="Santos E.R."/>
            <person name="Oliveira L.B."/>
            <person name="Silva L.A."/>
            <person name="Sosa-Gomez D.R."/>
            <person name="Ribeiro B.M."/>
            <person name="Ardisson-Araujo D.M.P."/>
        </authorList>
    </citation>
    <scope>NUCLEOTIDE SEQUENCE [LARGE SCALE GENOMIC DNA]</scope>
    <source>
        <strain evidence="2">VPN72</strain>
    </source>
</reference>
<organism evidence="2 3">
    <name type="scientific">Spodoptera cosmioides nucleopolyhedrovirus</name>
    <dbReference type="NCBI Taxonomy" id="2605774"/>
    <lineage>
        <taxon>Viruses</taxon>
        <taxon>Viruses incertae sedis</taxon>
        <taxon>Naldaviricetes</taxon>
        <taxon>Lefavirales</taxon>
        <taxon>Baculoviridae</taxon>
        <taxon>Alphabaculovirus</taxon>
        <taxon>Alphabaculovirus spocosmioidis</taxon>
    </lineage>
</organism>
<dbReference type="EMBL" id="MK419955">
    <property type="protein sequence ID" value="QEI03416.1"/>
    <property type="molecule type" value="Genomic_DNA"/>
</dbReference>
<feature type="transmembrane region" description="Helical" evidence="1">
    <location>
        <begin position="7"/>
        <end position="26"/>
    </location>
</feature>
<sequence length="61" mass="7343">MFVLYNCINFSINVILMYLYIVVIIVCDNITCYVEINDCFRTIYDFHCYTHICKFITKQTP</sequence>
<keyword evidence="1" id="KW-0472">Membrane</keyword>
<protein>
    <submittedName>
        <fullName evidence="2">Uncharacterized protein</fullName>
    </submittedName>
</protein>
<evidence type="ECO:0000313" key="2">
    <source>
        <dbReference type="EMBL" id="QEI03416.1"/>
    </source>
</evidence>
<name>A0A6B7KI78_9ABAC</name>
<evidence type="ECO:0000256" key="1">
    <source>
        <dbReference type="SAM" id="Phobius"/>
    </source>
</evidence>
<dbReference type="Proteomes" id="UP001223634">
    <property type="component" value="Segment"/>
</dbReference>
<proteinExistence type="predicted"/>